<keyword evidence="2" id="KW-1185">Reference proteome</keyword>
<sequence length="203" mass="21094">MTTIARAAGLPALALGLVGAVLAVQVAHGGGTYEPLRPADPCAERAVSSQSAGIEGLTETLVLIGIDGAACTLGVNREALTLELAQGGEPSDEVIGALRQGLLDAVGRMKADGTLPPASELVDEALETADLNSILESLIRRLPDSVVDAALKTDDVLTRTIEDLDLRDVLEDVDDQGALNRQVEAAVSQAVRDSLVDRVRNLL</sequence>
<gene>
    <name evidence="1" type="ORF">GCM10009843_38660</name>
</gene>
<organism evidence="1 2">
    <name type="scientific">Nocardioides bigeumensis</name>
    <dbReference type="NCBI Taxonomy" id="433657"/>
    <lineage>
        <taxon>Bacteria</taxon>
        <taxon>Bacillati</taxon>
        <taxon>Actinomycetota</taxon>
        <taxon>Actinomycetes</taxon>
        <taxon>Propionibacteriales</taxon>
        <taxon>Nocardioidaceae</taxon>
        <taxon>Nocardioides</taxon>
    </lineage>
</organism>
<dbReference type="Proteomes" id="UP001500575">
    <property type="component" value="Unassembled WGS sequence"/>
</dbReference>
<protein>
    <submittedName>
        <fullName evidence="1">Uncharacterized protein</fullName>
    </submittedName>
</protein>
<evidence type="ECO:0000313" key="2">
    <source>
        <dbReference type="Proteomes" id="UP001500575"/>
    </source>
</evidence>
<dbReference type="EMBL" id="BAAAQQ010000014">
    <property type="protein sequence ID" value="GAA2133371.1"/>
    <property type="molecule type" value="Genomic_DNA"/>
</dbReference>
<dbReference type="RefSeq" id="WP_344305495.1">
    <property type="nucleotide sequence ID" value="NZ_BAAAQQ010000014.1"/>
</dbReference>
<name>A0ABP5KJX4_9ACTN</name>
<proteinExistence type="predicted"/>
<evidence type="ECO:0000313" key="1">
    <source>
        <dbReference type="EMBL" id="GAA2133371.1"/>
    </source>
</evidence>
<comment type="caution">
    <text evidence="1">The sequence shown here is derived from an EMBL/GenBank/DDBJ whole genome shotgun (WGS) entry which is preliminary data.</text>
</comment>
<reference evidence="2" key="1">
    <citation type="journal article" date="2019" name="Int. J. Syst. Evol. Microbiol.">
        <title>The Global Catalogue of Microorganisms (GCM) 10K type strain sequencing project: providing services to taxonomists for standard genome sequencing and annotation.</title>
        <authorList>
            <consortium name="The Broad Institute Genomics Platform"/>
            <consortium name="The Broad Institute Genome Sequencing Center for Infectious Disease"/>
            <person name="Wu L."/>
            <person name="Ma J."/>
        </authorList>
    </citation>
    <scope>NUCLEOTIDE SEQUENCE [LARGE SCALE GENOMIC DNA]</scope>
    <source>
        <strain evidence="2">JCM 16021</strain>
    </source>
</reference>
<accession>A0ABP5KJX4</accession>